<evidence type="ECO:0000313" key="5">
    <source>
        <dbReference type="EMBL" id="RMX00524.1"/>
    </source>
</evidence>
<dbReference type="SUPFAM" id="SSF54197">
    <property type="entry name" value="HIT-like"/>
    <property type="match status" value="1"/>
</dbReference>
<evidence type="ECO:0000256" key="3">
    <source>
        <dbReference type="PROSITE-ProRule" id="PRU00464"/>
    </source>
</evidence>
<dbReference type="PANTHER" id="PTHR46648">
    <property type="entry name" value="HIT FAMILY PROTEIN 1"/>
    <property type="match status" value="1"/>
</dbReference>
<dbReference type="InterPro" id="IPR039384">
    <property type="entry name" value="HINT"/>
</dbReference>
<feature type="active site" description="Tele-AMP-histidine intermediate" evidence="1">
    <location>
        <position position="108"/>
    </location>
</feature>
<dbReference type="PROSITE" id="PS51084">
    <property type="entry name" value="HIT_2"/>
    <property type="match status" value="1"/>
</dbReference>
<name>A0A3M6QBL1_9BURK</name>
<dbReference type="Pfam" id="PF01230">
    <property type="entry name" value="HIT"/>
    <property type="match status" value="1"/>
</dbReference>
<comment type="caution">
    <text evidence="5">The sequence shown here is derived from an EMBL/GenBank/DDBJ whole genome shotgun (WGS) entry which is preliminary data.</text>
</comment>
<sequence length="161" mass="17382">MPEFVDTSPPGVCIFCKLVAGEIPSSKVYEDALTIAFMDLGQVTPGHVLVATKRHTTDLFDLTAQECAAVMQTSQKVARAAKQAFSPTGMTLLQANGRDGGQTVMHFHMHVVPRHANDGVGLIWPRKEPGAPVLERYAVQLREAMLSLEADASHQTASPTD</sequence>
<organism evidence="5 6">
    <name type="scientific">Allofranklinella schreckenbergeri</name>
    <dbReference type="NCBI Taxonomy" id="1076744"/>
    <lineage>
        <taxon>Bacteria</taxon>
        <taxon>Pseudomonadati</taxon>
        <taxon>Pseudomonadota</taxon>
        <taxon>Betaproteobacteria</taxon>
        <taxon>Burkholderiales</taxon>
        <taxon>Comamonadaceae</taxon>
        <taxon>Allofranklinella</taxon>
    </lineage>
</organism>
<evidence type="ECO:0000313" key="6">
    <source>
        <dbReference type="Proteomes" id="UP000267035"/>
    </source>
</evidence>
<dbReference type="EMBL" id="RDQL01000005">
    <property type="protein sequence ID" value="RMX00524.1"/>
    <property type="molecule type" value="Genomic_DNA"/>
</dbReference>
<dbReference type="InterPro" id="IPR001310">
    <property type="entry name" value="Histidine_triad_HIT"/>
</dbReference>
<feature type="short sequence motif" description="Histidine triad motif" evidence="2 3">
    <location>
        <begin position="106"/>
        <end position="110"/>
    </location>
</feature>
<dbReference type="RefSeq" id="WP_122253802.1">
    <property type="nucleotide sequence ID" value="NZ_RDQL01000005.1"/>
</dbReference>
<dbReference type="GO" id="GO:0003824">
    <property type="term" value="F:catalytic activity"/>
    <property type="evidence" value="ECO:0007669"/>
    <property type="project" value="InterPro"/>
</dbReference>
<dbReference type="GO" id="GO:0009117">
    <property type="term" value="P:nucleotide metabolic process"/>
    <property type="evidence" value="ECO:0007669"/>
    <property type="project" value="TreeGrafter"/>
</dbReference>
<evidence type="ECO:0000256" key="1">
    <source>
        <dbReference type="PIRSR" id="PIRSR601310-1"/>
    </source>
</evidence>
<dbReference type="PROSITE" id="PS00892">
    <property type="entry name" value="HIT_1"/>
    <property type="match status" value="1"/>
</dbReference>
<dbReference type="Proteomes" id="UP000267035">
    <property type="component" value="Unassembled WGS sequence"/>
</dbReference>
<reference evidence="5 6" key="1">
    <citation type="submission" date="2018-10" db="EMBL/GenBank/DDBJ databases">
        <title>Comamonadaceae CDC group NO-1 genome sequencing and assembly.</title>
        <authorList>
            <person name="Bernier A.-M."/>
            <person name="Bernard K."/>
        </authorList>
    </citation>
    <scope>NUCLEOTIDE SEQUENCE [LARGE SCALE GENOMIC DNA]</scope>
    <source>
        <strain evidence="5 6">NML161473</strain>
    </source>
</reference>
<feature type="domain" description="HIT" evidence="4">
    <location>
        <begin position="14"/>
        <end position="121"/>
    </location>
</feature>
<dbReference type="PANTHER" id="PTHR46648:SF1">
    <property type="entry name" value="ADENOSINE 5'-MONOPHOSPHORAMIDASE HNT1"/>
    <property type="match status" value="1"/>
</dbReference>
<evidence type="ECO:0000256" key="2">
    <source>
        <dbReference type="PIRSR" id="PIRSR601310-3"/>
    </source>
</evidence>
<proteinExistence type="predicted"/>
<gene>
    <name evidence="5" type="ORF">EBQ25_04890</name>
</gene>
<accession>A0A3M6QBL1</accession>
<protein>
    <submittedName>
        <fullName evidence="5">HIT family protein</fullName>
    </submittedName>
</protein>
<dbReference type="InterPro" id="IPR011146">
    <property type="entry name" value="HIT-like"/>
</dbReference>
<dbReference type="PRINTS" id="PR00332">
    <property type="entry name" value="HISTRIAD"/>
</dbReference>
<dbReference type="Gene3D" id="3.30.428.10">
    <property type="entry name" value="HIT-like"/>
    <property type="match status" value="1"/>
</dbReference>
<dbReference type="InterPro" id="IPR036265">
    <property type="entry name" value="HIT-like_sf"/>
</dbReference>
<dbReference type="CDD" id="cd01277">
    <property type="entry name" value="HINT_subgroup"/>
    <property type="match status" value="1"/>
</dbReference>
<evidence type="ECO:0000259" key="4">
    <source>
        <dbReference type="PROSITE" id="PS51084"/>
    </source>
</evidence>
<dbReference type="AlphaFoldDB" id="A0A3M6QBL1"/>
<keyword evidence="6" id="KW-1185">Reference proteome</keyword>
<dbReference type="InterPro" id="IPR019808">
    <property type="entry name" value="Histidine_triad_CS"/>
</dbReference>